<accession>Q03BA8</accession>
<dbReference type="Proteomes" id="UP000001651">
    <property type="component" value="Chromosome"/>
</dbReference>
<dbReference type="AlphaFoldDB" id="Q03BA8"/>
<dbReference type="EMBL" id="CP000423">
    <property type="protein sequence ID" value="ABJ69514.1"/>
    <property type="molecule type" value="Genomic_DNA"/>
</dbReference>
<dbReference type="STRING" id="321967.LSEI_0674"/>
<reference evidence="1 2" key="1">
    <citation type="journal article" date="2006" name="Proc. Natl. Acad. Sci. U.S.A.">
        <title>Comparative genomics of the lactic acid bacteria.</title>
        <authorList>
            <person name="Makarova K."/>
            <person name="Slesarev A."/>
            <person name="Wolf Y."/>
            <person name="Sorokin A."/>
            <person name="Mirkin B."/>
            <person name="Koonin E."/>
            <person name="Pavlov A."/>
            <person name="Pavlova N."/>
            <person name="Karamychev V."/>
            <person name="Polouchine N."/>
            <person name="Shakhova V."/>
            <person name="Grigoriev I."/>
            <person name="Lou Y."/>
            <person name="Rohksar D."/>
            <person name="Lucas S."/>
            <person name="Huang K."/>
            <person name="Goodstein D.M."/>
            <person name="Hawkins T."/>
            <person name="Plengvidhya V."/>
            <person name="Welker D."/>
            <person name="Hughes J."/>
            <person name="Goh Y."/>
            <person name="Benson A."/>
            <person name="Baldwin K."/>
            <person name="Lee J.H."/>
            <person name="Diaz-Muniz I."/>
            <person name="Dosti B."/>
            <person name="Smeianov V."/>
            <person name="Wechter W."/>
            <person name="Barabote R."/>
            <person name="Lorca G."/>
            <person name="Altermann E."/>
            <person name="Barrangou R."/>
            <person name="Ganesan B."/>
            <person name="Xie Y."/>
            <person name="Rawsthorne H."/>
            <person name="Tamir D."/>
            <person name="Parker C."/>
            <person name="Breidt F."/>
            <person name="Broadbent J."/>
            <person name="Hutkins R."/>
            <person name="O'Sullivan D."/>
            <person name="Steele J."/>
            <person name="Unlu G."/>
            <person name="Saier M."/>
            <person name="Klaenhammer T."/>
            <person name="Richardson P."/>
            <person name="Kozyavkin S."/>
            <person name="Weimer B."/>
            <person name="Mills D."/>
        </authorList>
    </citation>
    <scope>NUCLEOTIDE SEQUENCE [LARGE SCALE GENOMIC DNA]</scope>
    <source>
        <strain evidence="2">ATCC 334 / BCRC 17002 / CCUG 31169 / CIP 107868 / KCTC 3260 / NRRL B-441</strain>
    </source>
</reference>
<dbReference type="KEGG" id="lca:LSEI_0674"/>
<keyword evidence="2" id="KW-1185">Reference proteome</keyword>
<evidence type="ECO:0000313" key="1">
    <source>
        <dbReference type="EMBL" id="ABJ69514.1"/>
    </source>
</evidence>
<proteinExistence type="predicted"/>
<gene>
    <name evidence="1" type="ordered locus">LSEI_0674</name>
</gene>
<protein>
    <submittedName>
        <fullName evidence="1">Uncharacterized protein</fullName>
    </submittedName>
</protein>
<sequence length="32" mass="3456">MMKRNQKYSDEGKEVADDVKFVATHGAAGSAN</sequence>
<name>Q03BA8_LACP3</name>
<evidence type="ECO:0000313" key="2">
    <source>
        <dbReference type="Proteomes" id="UP000001651"/>
    </source>
</evidence>
<dbReference type="PaxDb" id="321967-LSEI_0674"/>
<dbReference type="HOGENOM" id="CLU_3389998_0_0_9"/>
<organism evidence="1 2">
    <name type="scientific">Lacticaseibacillus paracasei (strain ATCC 334 / BCRC 17002 / CCUG 31169 / CIP 107868 / KCTC 3260 / NRRL B-441)</name>
    <name type="common">Lactobacillus paracasei</name>
    <dbReference type="NCBI Taxonomy" id="321967"/>
    <lineage>
        <taxon>Bacteria</taxon>
        <taxon>Bacillati</taxon>
        <taxon>Bacillota</taxon>
        <taxon>Bacilli</taxon>
        <taxon>Lactobacillales</taxon>
        <taxon>Lactobacillaceae</taxon>
        <taxon>Lacticaseibacillus</taxon>
    </lineage>
</organism>